<name>A0ACC2PM10_9HYME</name>
<reference evidence="1" key="1">
    <citation type="submission" date="2023-04" db="EMBL/GenBank/DDBJ databases">
        <title>A chromosome-level genome assembly of the parasitoid wasp Eretmocerus hayati.</title>
        <authorList>
            <person name="Zhong Y."/>
            <person name="Liu S."/>
            <person name="Liu Y."/>
        </authorList>
    </citation>
    <scope>NUCLEOTIDE SEQUENCE</scope>
    <source>
        <strain evidence="1">ZJU_SS_LIU_2023</strain>
    </source>
</reference>
<evidence type="ECO:0000313" key="1">
    <source>
        <dbReference type="EMBL" id="KAJ8684329.1"/>
    </source>
</evidence>
<gene>
    <name evidence="1" type="ORF">QAD02_020121</name>
</gene>
<comment type="caution">
    <text evidence="1">The sequence shown here is derived from an EMBL/GenBank/DDBJ whole genome shotgun (WGS) entry which is preliminary data.</text>
</comment>
<organism evidence="1 2">
    <name type="scientific">Eretmocerus hayati</name>
    <dbReference type="NCBI Taxonomy" id="131215"/>
    <lineage>
        <taxon>Eukaryota</taxon>
        <taxon>Metazoa</taxon>
        <taxon>Ecdysozoa</taxon>
        <taxon>Arthropoda</taxon>
        <taxon>Hexapoda</taxon>
        <taxon>Insecta</taxon>
        <taxon>Pterygota</taxon>
        <taxon>Neoptera</taxon>
        <taxon>Endopterygota</taxon>
        <taxon>Hymenoptera</taxon>
        <taxon>Apocrita</taxon>
        <taxon>Proctotrupomorpha</taxon>
        <taxon>Chalcidoidea</taxon>
        <taxon>Aphelinidae</taxon>
        <taxon>Aphelininae</taxon>
        <taxon>Eretmocerus</taxon>
    </lineage>
</organism>
<proteinExistence type="predicted"/>
<evidence type="ECO:0000313" key="2">
    <source>
        <dbReference type="Proteomes" id="UP001239111"/>
    </source>
</evidence>
<dbReference type="EMBL" id="CM056741">
    <property type="protein sequence ID" value="KAJ8684329.1"/>
    <property type="molecule type" value="Genomic_DNA"/>
</dbReference>
<protein>
    <submittedName>
        <fullName evidence="1">Uncharacterized protein</fullName>
    </submittedName>
</protein>
<accession>A0ACC2PM10</accession>
<keyword evidence="2" id="KW-1185">Reference proteome</keyword>
<sequence length="218" mass="24438">MANEFGNFFDDTSIELNACRENNLIHLARAIGQGFNINERIHGTHCLSEAIKSGSFETVDLLLNSGASLTNVDFEGRRPLHVAINLQDVVLRWRMVLLLLRAGDCVREPQGLTTTTTIHEAVRVDDFRLVQISFEAGADINCFADNYDIYTACTPLHEAMTLEGHRRVKMVQELIAMGSNIQLHRNGYTCLHKVIDQSECQWEIVKVVLDAGLSINVQ</sequence>
<dbReference type="Proteomes" id="UP001239111">
    <property type="component" value="Chromosome 1"/>
</dbReference>